<dbReference type="Pfam" id="PF05793">
    <property type="entry name" value="TFIIF_alpha"/>
    <property type="match status" value="1"/>
</dbReference>
<proteinExistence type="inferred from homology"/>
<dbReference type="InterPro" id="IPR036388">
    <property type="entry name" value="WH-like_DNA-bd_sf"/>
</dbReference>
<dbReference type="GO" id="GO:0005674">
    <property type="term" value="C:transcription factor TFIIF complex"/>
    <property type="evidence" value="ECO:0007669"/>
    <property type="project" value="TreeGrafter"/>
</dbReference>
<evidence type="ECO:0000313" key="3">
    <source>
        <dbReference type="EnsemblMetazoa" id="RPRC001871-PA"/>
    </source>
</evidence>
<comment type="function">
    <text evidence="1">TFIIF is a general transcription initiation factor that binds to RNA polymerase II and helps to recruit it to the initiation complex in collaboration with TFIIB. It promotes transcription elongation.</text>
</comment>
<dbReference type="EnsemblMetazoa" id="RPRC001871-RA">
    <property type="protein sequence ID" value="RPRC001871-PA"/>
    <property type="gene ID" value="RPRC001871"/>
</dbReference>
<keyword evidence="4" id="KW-1185">Reference proteome</keyword>
<dbReference type="SUPFAM" id="SSF46785">
    <property type="entry name" value="Winged helix' DNA-binding domain"/>
    <property type="match status" value="1"/>
</dbReference>
<dbReference type="GO" id="GO:0001096">
    <property type="term" value="F:TFIIF-class transcription factor complex binding"/>
    <property type="evidence" value="ECO:0007669"/>
    <property type="project" value="TreeGrafter"/>
</dbReference>
<keyword evidence="1" id="KW-0539">Nucleus</keyword>
<dbReference type="InterPro" id="IPR036390">
    <property type="entry name" value="WH_DNA-bd_sf"/>
</dbReference>
<dbReference type="AlphaFoldDB" id="T1HCV6"/>
<dbReference type="STRING" id="13249.T1HCV6"/>
<dbReference type="PANTHER" id="PTHR13011:SF0">
    <property type="entry name" value="GENERAL TRANSCRIPTION FACTOR IIF SUBUNIT 1"/>
    <property type="match status" value="1"/>
</dbReference>
<feature type="compositionally biased region" description="Low complexity" evidence="2">
    <location>
        <begin position="190"/>
        <end position="200"/>
    </location>
</feature>
<dbReference type="GO" id="GO:0006367">
    <property type="term" value="P:transcription initiation at RNA polymerase II promoter"/>
    <property type="evidence" value="ECO:0007669"/>
    <property type="project" value="InterPro"/>
</dbReference>
<dbReference type="GO" id="GO:0003677">
    <property type="term" value="F:DNA binding"/>
    <property type="evidence" value="ECO:0007669"/>
    <property type="project" value="UniProtKB-KW"/>
</dbReference>
<dbReference type="VEuPathDB" id="VectorBase:RPRC001871"/>
<evidence type="ECO:0000256" key="1">
    <source>
        <dbReference type="RuleBase" id="RU366044"/>
    </source>
</evidence>
<protein>
    <recommendedName>
        <fullName evidence="1">Transcription initiation factor IIF subunit alpha</fullName>
    </recommendedName>
</protein>
<keyword evidence="1" id="KW-0804">Transcription</keyword>
<organism evidence="3 4">
    <name type="scientific">Rhodnius prolixus</name>
    <name type="common">Triatomid bug</name>
    <dbReference type="NCBI Taxonomy" id="13249"/>
    <lineage>
        <taxon>Eukaryota</taxon>
        <taxon>Metazoa</taxon>
        <taxon>Ecdysozoa</taxon>
        <taxon>Arthropoda</taxon>
        <taxon>Hexapoda</taxon>
        <taxon>Insecta</taxon>
        <taxon>Pterygota</taxon>
        <taxon>Neoptera</taxon>
        <taxon>Paraneoptera</taxon>
        <taxon>Hemiptera</taxon>
        <taxon>Heteroptera</taxon>
        <taxon>Panheteroptera</taxon>
        <taxon>Cimicomorpha</taxon>
        <taxon>Reduviidae</taxon>
        <taxon>Triatominae</taxon>
        <taxon>Rhodnius</taxon>
    </lineage>
</organism>
<feature type="compositionally biased region" description="Acidic residues" evidence="2">
    <location>
        <begin position="60"/>
        <end position="73"/>
    </location>
</feature>
<dbReference type="Proteomes" id="UP000015103">
    <property type="component" value="Unassembled WGS sequence"/>
</dbReference>
<feature type="compositionally biased region" description="Basic and acidic residues" evidence="2">
    <location>
        <begin position="157"/>
        <end position="166"/>
    </location>
</feature>
<accession>T1HCV6</accession>
<dbReference type="InParanoid" id="T1HCV6"/>
<keyword evidence="1" id="KW-0805">Transcription regulation</keyword>
<keyword evidence="1" id="KW-0238">DNA-binding</keyword>
<dbReference type="GO" id="GO:0016251">
    <property type="term" value="F:RNA polymerase II general transcription initiation factor activity"/>
    <property type="evidence" value="ECO:0007669"/>
    <property type="project" value="TreeGrafter"/>
</dbReference>
<dbReference type="Gene3D" id="1.10.10.10">
    <property type="entry name" value="Winged helix-like DNA-binding domain superfamily/Winged helix DNA-binding domain"/>
    <property type="match status" value="1"/>
</dbReference>
<feature type="compositionally biased region" description="Basic and acidic residues" evidence="2">
    <location>
        <begin position="85"/>
        <end position="105"/>
    </location>
</feature>
<reference evidence="3" key="1">
    <citation type="submission" date="2015-05" db="UniProtKB">
        <authorList>
            <consortium name="EnsemblMetazoa"/>
        </authorList>
    </citation>
    <scope>IDENTIFICATION</scope>
</reference>
<feature type="region of interest" description="Disordered" evidence="2">
    <location>
        <begin position="38"/>
        <end position="217"/>
    </location>
</feature>
<dbReference type="EMBL" id="ACPB03000236">
    <property type="status" value="NOT_ANNOTATED_CDS"/>
    <property type="molecule type" value="Genomic_DNA"/>
</dbReference>
<name>T1HCV6_RHOPR</name>
<dbReference type="GO" id="GO:0032968">
    <property type="term" value="P:positive regulation of transcription elongation by RNA polymerase II"/>
    <property type="evidence" value="ECO:0007669"/>
    <property type="project" value="InterPro"/>
</dbReference>
<sequence length="295" mass="32836">MSEETLENALQSLDITCKITEYRINKLTQMVEAIENTLLSNGEEVTPNTKTKKKRGSDESAVEESDDGDEEGRELDYISDSSESESDHDAKAVKEMKGVAEESALRRLLTSDEDEDEENEEKKEENKDSKEEGKDSNTPDANTTKEGKGKKKKKKKSVNEKRKADADSSSDSSGADSSDSDNDKMKENASSRSSSRCPSPSEKKSEPPAAKKSRLDTIQAPLLSYGGENGITEEAVRRYLMRKPMTATELLQKFKSRKTGLSSDQLVNVMTQILKKINPVKQTIQNKMYFSIKPT</sequence>
<feature type="compositionally biased region" description="Basic and acidic residues" evidence="2">
    <location>
        <begin position="120"/>
        <end position="147"/>
    </location>
</feature>
<dbReference type="EMBL" id="ACPB03000235">
    <property type="status" value="NOT_ANNOTATED_CDS"/>
    <property type="molecule type" value="Genomic_DNA"/>
</dbReference>
<evidence type="ECO:0000256" key="2">
    <source>
        <dbReference type="SAM" id="MobiDB-lite"/>
    </source>
</evidence>
<dbReference type="eggNOG" id="KOG2393">
    <property type="taxonomic scope" value="Eukaryota"/>
</dbReference>
<dbReference type="InterPro" id="IPR008851">
    <property type="entry name" value="TFIIF-alpha"/>
</dbReference>
<comment type="subcellular location">
    <subcellularLocation>
        <location evidence="1">Nucleus</location>
    </subcellularLocation>
</comment>
<dbReference type="PANTHER" id="PTHR13011">
    <property type="entry name" value="TFIIF-ALPHA"/>
    <property type="match status" value="1"/>
</dbReference>
<evidence type="ECO:0000313" key="4">
    <source>
        <dbReference type="Proteomes" id="UP000015103"/>
    </source>
</evidence>
<comment type="similarity">
    <text evidence="1">Belongs to the TFIIF alpha subunit family.</text>
</comment>
<feature type="compositionally biased region" description="Low complexity" evidence="2">
    <location>
        <begin position="167"/>
        <end position="177"/>
    </location>
</feature>
<dbReference type="HOGENOM" id="CLU_944326_0_0_1"/>